<dbReference type="STRING" id="35608.A0A2U1MUC5"/>
<dbReference type="PANTHER" id="PTHR27003">
    <property type="entry name" value="OS07G0166700 PROTEIN"/>
    <property type="match status" value="1"/>
</dbReference>
<organism evidence="2 3">
    <name type="scientific">Artemisia annua</name>
    <name type="common">Sweet wormwood</name>
    <dbReference type="NCBI Taxonomy" id="35608"/>
    <lineage>
        <taxon>Eukaryota</taxon>
        <taxon>Viridiplantae</taxon>
        <taxon>Streptophyta</taxon>
        <taxon>Embryophyta</taxon>
        <taxon>Tracheophyta</taxon>
        <taxon>Spermatophyta</taxon>
        <taxon>Magnoliopsida</taxon>
        <taxon>eudicotyledons</taxon>
        <taxon>Gunneridae</taxon>
        <taxon>Pentapetalae</taxon>
        <taxon>asterids</taxon>
        <taxon>campanulids</taxon>
        <taxon>Asterales</taxon>
        <taxon>Asteraceae</taxon>
        <taxon>Asteroideae</taxon>
        <taxon>Anthemideae</taxon>
        <taxon>Artemisiinae</taxon>
        <taxon>Artemisia</taxon>
    </lineage>
</organism>
<dbReference type="InterPro" id="IPR045272">
    <property type="entry name" value="ANXUR1/2-like"/>
</dbReference>
<feature type="domain" description="Protein kinase" evidence="1">
    <location>
        <begin position="1"/>
        <end position="98"/>
    </location>
</feature>
<dbReference type="GO" id="GO:0004714">
    <property type="term" value="F:transmembrane receptor protein tyrosine kinase activity"/>
    <property type="evidence" value="ECO:0007669"/>
    <property type="project" value="InterPro"/>
</dbReference>
<dbReference type="PANTHER" id="PTHR27003:SF342">
    <property type="entry name" value="TYROSINE-PROTEIN KINASE, CSF-1_PDGF RECEPTOR FAMILY-RELATED"/>
    <property type="match status" value="1"/>
</dbReference>
<evidence type="ECO:0000313" key="2">
    <source>
        <dbReference type="EMBL" id="PWA64804.1"/>
    </source>
</evidence>
<keyword evidence="2" id="KW-0808">Transferase</keyword>
<dbReference type="Pfam" id="PF00069">
    <property type="entry name" value="Pkinase"/>
    <property type="match status" value="1"/>
</dbReference>
<proteinExistence type="predicted"/>
<dbReference type="AlphaFoldDB" id="A0A2U1MUC5"/>
<dbReference type="EMBL" id="PKPP01004346">
    <property type="protein sequence ID" value="PWA64804.1"/>
    <property type="molecule type" value="Genomic_DNA"/>
</dbReference>
<protein>
    <submittedName>
        <fullName evidence="2">Serine/threonine-protein kinase, SIK1/2</fullName>
    </submittedName>
</protein>
<dbReference type="GO" id="GO:0009506">
    <property type="term" value="C:plasmodesma"/>
    <property type="evidence" value="ECO:0007669"/>
    <property type="project" value="TreeGrafter"/>
</dbReference>
<dbReference type="PROSITE" id="PS00108">
    <property type="entry name" value="PROTEIN_KINASE_ST"/>
    <property type="match status" value="1"/>
</dbReference>
<gene>
    <name evidence="2" type="ORF">CTI12_AA339360</name>
</gene>
<dbReference type="InterPro" id="IPR000719">
    <property type="entry name" value="Prot_kinase_dom"/>
</dbReference>
<name>A0A2U1MUC5_ARTAN</name>
<dbReference type="GO" id="GO:0005886">
    <property type="term" value="C:plasma membrane"/>
    <property type="evidence" value="ECO:0007669"/>
    <property type="project" value="TreeGrafter"/>
</dbReference>
<sequence length="98" mass="10635">MSFPASHEAGSSLELLQPCRAARGLDYLHTGTGIEHGVIHRDVKSSNILLHNSWAAKISDFGLSKIGPTNQPSTYVNTLVKGTFGYLDPNYFSTGNEQ</sequence>
<reference evidence="2 3" key="1">
    <citation type="journal article" date="2018" name="Mol. Plant">
        <title>The genome of Artemisia annua provides insight into the evolution of Asteraceae family and artemisinin biosynthesis.</title>
        <authorList>
            <person name="Shen Q."/>
            <person name="Zhang L."/>
            <person name="Liao Z."/>
            <person name="Wang S."/>
            <person name="Yan T."/>
            <person name="Shi P."/>
            <person name="Liu M."/>
            <person name="Fu X."/>
            <person name="Pan Q."/>
            <person name="Wang Y."/>
            <person name="Lv Z."/>
            <person name="Lu X."/>
            <person name="Zhang F."/>
            <person name="Jiang W."/>
            <person name="Ma Y."/>
            <person name="Chen M."/>
            <person name="Hao X."/>
            <person name="Li L."/>
            <person name="Tang Y."/>
            <person name="Lv G."/>
            <person name="Zhou Y."/>
            <person name="Sun X."/>
            <person name="Brodelius P.E."/>
            <person name="Rose J.K.C."/>
            <person name="Tang K."/>
        </authorList>
    </citation>
    <scope>NUCLEOTIDE SEQUENCE [LARGE SCALE GENOMIC DNA]</scope>
    <source>
        <strain evidence="3">cv. Huhao1</strain>
        <tissue evidence="2">Leaf</tissue>
    </source>
</reference>
<dbReference type="InterPro" id="IPR011009">
    <property type="entry name" value="Kinase-like_dom_sf"/>
</dbReference>
<evidence type="ECO:0000259" key="1">
    <source>
        <dbReference type="PROSITE" id="PS50011"/>
    </source>
</evidence>
<dbReference type="OrthoDB" id="4062651at2759"/>
<accession>A0A2U1MUC5</accession>
<dbReference type="Proteomes" id="UP000245207">
    <property type="component" value="Unassembled WGS sequence"/>
</dbReference>
<evidence type="ECO:0000313" key="3">
    <source>
        <dbReference type="Proteomes" id="UP000245207"/>
    </source>
</evidence>
<dbReference type="SUPFAM" id="SSF56112">
    <property type="entry name" value="Protein kinase-like (PK-like)"/>
    <property type="match status" value="1"/>
</dbReference>
<dbReference type="PROSITE" id="PS50011">
    <property type="entry name" value="PROTEIN_KINASE_DOM"/>
    <property type="match status" value="1"/>
</dbReference>
<keyword evidence="2" id="KW-0418">Kinase</keyword>
<dbReference type="InterPro" id="IPR008271">
    <property type="entry name" value="Ser/Thr_kinase_AS"/>
</dbReference>
<keyword evidence="3" id="KW-1185">Reference proteome</keyword>
<dbReference type="Gene3D" id="1.10.510.10">
    <property type="entry name" value="Transferase(Phosphotransferase) domain 1"/>
    <property type="match status" value="1"/>
</dbReference>
<dbReference type="GO" id="GO:0005524">
    <property type="term" value="F:ATP binding"/>
    <property type="evidence" value="ECO:0007669"/>
    <property type="project" value="InterPro"/>
</dbReference>
<comment type="caution">
    <text evidence="2">The sequence shown here is derived from an EMBL/GenBank/DDBJ whole genome shotgun (WGS) entry which is preliminary data.</text>
</comment>